<reference evidence="2 3" key="1">
    <citation type="submission" date="2018-10" db="EMBL/GenBank/DDBJ databases">
        <title>Histidinibacterium lentulum gen. nov., sp. nov., a marine bacterium from the culture broth of Picochlorum sp. 122.</title>
        <authorList>
            <person name="Wang G."/>
        </authorList>
    </citation>
    <scope>NUCLEOTIDE SEQUENCE [LARGE SCALE GENOMIC DNA]</scope>
    <source>
        <strain evidence="2 3">B17</strain>
    </source>
</reference>
<evidence type="ECO:0000313" key="2">
    <source>
        <dbReference type="EMBL" id="ROU01225.1"/>
    </source>
</evidence>
<comment type="caution">
    <text evidence="2">The sequence shown here is derived from an EMBL/GenBank/DDBJ whole genome shotgun (WGS) entry which is preliminary data.</text>
</comment>
<feature type="region of interest" description="Disordered" evidence="1">
    <location>
        <begin position="1"/>
        <end position="21"/>
    </location>
</feature>
<gene>
    <name evidence="2" type="ORF">EAT49_11960</name>
</gene>
<name>A0A3N2R181_9RHOB</name>
<feature type="region of interest" description="Disordered" evidence="1">
    <location>
        <begin position="73"/>
        <end position="98"/>
    </location>
</feature>
<evidence type="ECO:0000256" key="1">
    <source>
        <dbReference type="SAM" id="MobiDB-lite"/>
    </source>
</evidence>
<organism evidence="2 3">
    <name type="scientific">Histidinibacterium lentulum</name>
    <dbReference type="NCBI Taxonomy" id="2480588"/>
    <lineage>
        <taxon>Bacteria</taxon>
        <taxon>Pseudomonadati</taxon>
        <taxon>Pseudomonadota</taxon>
        <taxon>Alphaproteobacteria</taxon>
        <taxon>Rhodobacterales</taxon>
        <taxon>Paracoccaceae</taxon>
        <taxon>Histidinibacterium</taxon>
    </lineage>
</organism>
<keyword evidence="3" id="KW-1185">Reference proteome</keyword>
<dbReference type="EMBL" id="RDRB01000005">
    <property type="protein sequence ID" value="ROU01225.1"/>
    <property type="molecule type" value="Genomic_DNA"/>
</dbReference>
<protein>
    <submittedName>
        <fullName evidence="2">Uncharacterized protein</fullName>
    </submittedName>
</protein>
<sequence>MAAGDGPSGRAGRCPGNHPEDIMADHETWLKKTLADILGEDRGLPDYAIDAFRKFGPEDLDELRRNERQAVMQAIKAKAHESRDSRGGGLGEGAGRPAWTEGDMDWALRAAKSALEAEPAGKRSEKAEALLADCECPSATGPNPGQDTRTAGEIGEGRKP</sequence>
<proteinExistence type="predicted"/>
<accession>A0A3N2R181</accession>
<dbReference type="Proteomes" id="UP000268016">
    <property type="component" value="Unassembled WGS sequence"/>
</dbReference>
<dbReference type="AlphaFoldDB" id="A0A3N2R181"/>
<evidence type="ECO:0000313" key="3">
    <source>
        <dbReference type="Proteomes" id="UP000268016"/>
    </source>
</evidence>
<feature type="compositionally biased region" description="Polar residues" evidence="1">
    <location>
        <begin position="140"/>
        <end position="149"/>
    </location>
</feature>
<feature type="region of interest" description="Disordered" evidence="1">
    <location>
        <begin position="135"/>
        <end position="160"/>
    </location>
</feature>